<dbReference type="OrthoDB" id="9801102at2"/>
<dbReference type="AlphaFoldDB" id="N0BA35"/>
<dbReference type="KEGG" id="hdt:HYPDE_26423"/>
<dbReference type="eggNOG" id="COG3549">
    <property type="taxonomic scope" value="Bacteria"/>
</dbReference>
<reference evidence="1 2" key="1">
    <citation type="journal article" date="2013" name="Genome Announc.">
        <title>Genome sequences for three denitrifying bacterial strains isolated from a uranium- and nitrate-contaminated subsurface environment.</title>
        <authorList>
            <person name="Venkatramanan R."/>
            <person name="Prakash O."/>
            <person name="Woyke T."/>
            <person name="Chain P."/>
            <person name="Goodwin L.A."/>
            <person name="Watson D."/>
            <person name="Brooks S."/>
            <person name="Kostka J.E."/>
            <person name="Green S.J."/>
        </authorList>
    </citation>
    <scope>NUCLEOTIDE SEQUENCE [LARGE SCALE GENOMIC DNA]</scope>
    <source>
        <strain evidence="1 2">1NES1</strain>
    </source>
</reference>
<dbReference type="PANTHER" id="PTHR40266:SF2">
    <property type="entry name" value="TOXIN HIGB-1"/>
    <property type="match status" value="1"/>
</dbReference>
<dbReference type="SUPFAM" id="SSF143011">
    <property type="entry name" value="RelE-like"/>
    <property type="match status" value="1"/>
</dbReference>
<evidence type="ECO:0000313" key="1">
    <source>
        <dbReference type="EMBL" id="AGK56965.1"/>
    </source>
</evidence>
<evidence type="ECO:0000313" key="2">
    <source>
        <dbReference type="Proteomes" id="UP000005952"/>
    </source>
</evidence>
<dbReference type="Proteomes" id="UP000005952">
    <property type="component" value="Chromosome"/>
</dbReference>
<gene>
    <name evidence="1" type="ORF">HYPDE_26423</name>
</gene>
<dbReference type="EMBL" id="CP005587">
    <property type="protein sequence ID" value="AGK56965.1"/>
    <property type="molecule type" value="Genomic_DNA"/>
</dbReference>
<dbReference type="HOGENOM" id="CLU_155111_1_1_5"/>
<dbReference type="InterPro" id="IPR007711">
    <property type="entry name" value="HigB-1"/>
</dbReference>
<proteinExistence type="predicted"/>
<dbReference type="Pfam" id="PF05015">
    <property type="entry name" value="HigB-like_toxin"/>
    <property type="match status" value="1"/>
</dbReference>
<protein>
    <submittedName>
        <fullName evidence="1">HigB toxin protein</fullName>
    </submittedName>
</protein>
<dbReference type="RefSeq" id="WP_015597002.1">
    <property type="nucleotide sequence ID" value="NC_021172.1"/>
</dbReference>
<name>N0BA35_9HYPH</name>
<accession>N0BA35</accession>
<dbReference type="Gene3D" id="3.30.2310.20">
    <property type="entry name" value="RelE-like"/>
    <property type="match status" value="1"/>
</dbReference>
<keyword evidence="2" id="KW-1185">Reference proteome</keyword>
<organism evidence="1 2">
    <name type="scientific">Hyphomicrobium denitrificans 1NES1</name>
    <dbReference type="NCBI Taxonomy" id="670307"/>
    <lineage>
        <taxon>Bacteria</taxon>
        <taxon>Pseudomonadati</taxon>
        <taxon>Pseudomonadota</taxon>
        <taxon>Alphaproteobacteria</taxon>
        <taxon>Hyphomicrobiales</taxon>
        <taxon>Hyphomicrobiaceae</taxon>
        <taxon>Hyphomicrobium</taxon>
    </lineage>
</organism>
<dbReference type="InterPro" id="IPR035093">
    <property type="entry name" value="RelE/ParE_toxin_dom_sf"/>
</dbReference>
<sequence length="93" mass="10319">MIIDFASKATAEFFATGKTKEGWQNVSSVAKRKLDQLASTTALSELAVPPGNHLEALAGDRDGQHSIRINDQWRVCFRWTEAGPSEVEITDYH</sequence>
<dbReference type="PANTHER" id="PTHR40266">
    <property type="entry name" value="TOXIN HIGB-1"/>
    <property type="match status" value="1"/>
</dbReference>